<keyword evidence="1" id="KW-1133">Transmembrane helix</keyword>
<evidence type="ECO:0000256" key="1">
    <source>
        <dbReference type="SAM" id="Phobius"/>
    </source>
</evidence>
<comment type="caution">
    <text evidence="2">The sequence shown here is derived from an EMBL/GenBank/DDBJ whole genome shotgun (WGS) entry which is preliminary data.</text>
</comment>
<reference evidence="3" key="1">
    <citation type="submission" date="2017-09" db="EMBL/GenBank/DDBJ databases">
        <title>Depth-based differentiation of microbial function through sediment-hosted aquifers and enrichment of novel symbionts in the deep terrestrial subsurface.</title>
        <authorList>
            <person name="Probst A.J."/>
            <person name="Ladd B."/>
            <person name="Jarett J.K."/>
            <person name="Geller-Mcgrath D.E."/>
            <person name="Sieber C.M.K."/>
            <person name="Emerson J.B."/>
            <person name="Anantharaman K."/>
            <person name="Thomas B.C."/>
            <person name="Malmstrom R."/>
            <person name="Stieglmeier M."/>
            <person name="Klingl A."/>
            <person name="Woyke T."/>
            <person name="Ryan C.M."/>
            <person name="Banfield J.F."/>
        </authorList>
    </citation>
    <scope>NUCLEOTIDE SEQUENCE [LARGE SCALE GENOMIC DNA]</scope>
</reference>
<sequence>MLIETWTDVLTQSFQDIWGVVISYVPNIIVAVIIFALGWLIGAALG</sequence>
<evidence type="ECO:0000313" key="3">
    <source>
        <dbReference type="Proteomes" id="UP000229315"/>
    </source>
</evidence>
<keyword evidence="1" id="KW-0812">Transmembrane</keyword>
<accession>A0A2H0UEV1</accession>
<dbReference type="Pfam" id="PF05552">
    <property type="entry name" value="MS_channel_1st_1"/>
    <property type="match status" value="1"/>
</dbReference>
<proteinExistence type="predicted"/>
<protein>
    <submittedName>
        <fullName evidence="2">Uncharacterized protein</fullName>
    </submittedName>
</protein>
<gene>
    <name evidence="2" type="ORF">COU15_03405</name>
</gene>
<feature type="non-terminal residue" evidence="2">
    <location>
        <position position="46"/>
    </location>
</feature>
<name>A0A2H0UEV1_9BACT</name>
<keyword evidence="1" id="KW-0472">Membrane</keyword>
<organism evidence="2 3">
    <name type="scientific">Candidatus Kaiserbacteria bacterium CG10_big_fil_rev_8_21_14_0_10_45_20</name>
    <dbReference type="NCBI Taxonomy" id="1974607"/>
    <lineage>
        <taxon>Bacteria</taxon>
        <taxon>Candidatus Kaiseribacteriota</taxon>
    </lineage>
</organism>
<evidence type="ECO:0000313" key="2">
    <source>
        <dbReference type="EMBL" id="PIR84939.1"/>
    </source>
</evidence>
<dbReference type="AlphaFoldDB" id="A0A2H0UEV1"/>
<dbReference type="EMBL" id="PFBH01000022">
    <property type="protein sequence ID" value="PIR84939.1"/>
    <property type="molecule type" value="Genomic_DNA"/>
</dbReference>
<dbReference type="Proteomes" id="UP000229315">
    <property type="component" value="Unassembled WGS sequence"/>
</dbReference>
<feature type="transmembrane region" description="Helical" evidence="1">
    <location>
        <begin position="20"/>
        <end position="45"/>
    </location>
</feature>
<dbReference type="InterPro" id="IPR008910">
    <property type="entry name" value="MSC_TM_helix"/>
</dbReference>